<comment type="caution">
    <text evidence="2">The sequence shown here is derived from an EMBL/GenBank/DDBJ whole genome shotgun (WGS) entry which is preliminary data.</text>
</comment>
<feature type="domain" description="Reverse transcriptase" evidence="1">
    <location>
        <begin position="153"/>
        <end position="243"/>
    </location>
</feature>
<dbReference type="AlphaFoldDB" id="A0A1C7MUP4"/>
<keyword evidence="3" id="KW-1185">Reference proteome</keyword>
<gene>
    <name evidence="2" type="ORF">A0J61_11474</name>
</gene>
<dbReference type="EMBL" id="LUGH01002079">
    <property type="protein sequence ID" value="OBZ80477.1"/>
    <property type="molecule type" value="Genomic_DNA"/>
</dbReference>
<dbReference type="OrthoDB" id="5598377at2759"/>
<dbReference type="Proteomes" id="UP000093000">
    <property type="component" value="Unassembled WGS sequence"/>
</dbReference>
<feature type="non-terminal residue" evidence="2">
    <location>
        <position position="1"/>
    </location>
</feature>
<proteinExistence type="predicted"/>
<sequence>KSFSPHSKARIQHCLTRLQRERTDLLAQISSGASVNRNTMQQLSRIDADIGQLVKKETSQYCLRTATRCKEKGERNNKYFFRALCARQRQQALRGLSPSGKSSGLDGLPFEFYRVLITRHRGVLRLLLAVLCDALHGSFPSSWNLTRMILLLKKGDPTLLSNCRPLSLINVYAKIFTKLLANRFNLVILDLINPYQTGFMPNRLISDNGWLNHTLMTTLRASKSTDPQVAVLLDAEKAYDRVHPG</sequence>
<accession>A0A1C7MUP4</accession>
<dbReference type="Pfam" id="PF00078">
    <property type="entry name" value="RVT_1"/>
    <property type="match status" value="1"/>
</dbReference>
<name>A0A1C7MUP4_9FUNG</name>
<organism evidence="2 3">
    <name type="scientific">Choanephora cucurbitarum</name>
    <dbReference type="NCBI Taxonomy" id="101091"/>
    <lineage>
        <taxon>Eukaryota</taxon>
        <taxon>Fungi</taxon>
        <taxon>Fungi incertae sedis</taxon>
        <taxon>Mucoromycota</taxon>
        <taxon>Mucoromycotina</taxon>
        <taxon>Mucoromycetes</taxon>
        <taxon>Mucorales</taxon>
        <taxon>Mucorineae</taxon>
        <taxon>Choanephoraceae</taxon>
        <taxon>Choanephoroideae</taxon>
        <taxon>Choanephora</taxon>
    </lineage>
</organism>
<evidence type="ECO:0000313" key="3">
    <source>
        <dbReference type="Proteomes" id="UP000093000"/>
    </source>
</evidence>
<reference evidence="2 3" key="1">
    <citation type="submission" date="2016-03" db="EMBL/GenBank/DDBJ databases">
        <title>Choanephora cucurbitarum.</title>
        <authorList>
            <person name="Min B."/>
            <person name="Park H."/>
            <person name="Park J.-H."/>
            <person name="Shin H.-D."/>
            <person name="Choi I.-G."/>
        </authorList>
    </citation>
    <scope>NUCLEOTIDE SEQUENCE [LARGE SCALE GENOMIC DNA]</scope>
    <source>
        <strain evidence="2 3">KUS-F28377</strain>
    </source>
</reference>
<dbReference type="PANTHER" id="PTHR19446">
    <property type="entry name" value="REVERSE TRANSCRIPTASES"/>
    <property type="match status" value="1"/>
</dbReference>
<evidence type="ECO:0000259" key="1">
    <source>
        <dbReference type="Pfam" id="PF00078"/>
    </source>
</evidence>
<evidence type="ECO:0000313" key="2">
    <source>
        <dbReference type="EMBL" id="OBZ80477.1"/>
    </source>
</evidence>
<dbReference type="InParanoid" id="A0A1C7MUP4"/>
<dbReference type="InterPro" id="IPR000477">
    <property type="entry name" value="RT_dom"/>
</dbReference>
<protein>
    <recommendedName>
        <fullName evidence="1">Reverse transcriptase domain-containing protein</fullName>
    </recommendedName>
</protein>